<keyword evidence="4" id="KW-1185">Reference proteome</keyword>
<proteinExistence type="predicted"/>
<feature type="compositionally biased region" description="Basic residues" evidence="2">
    <location>
        <begin position="33"/>
        <end position="50"/>
    </location>
</feature>
<feature type="compositionally biased region" description="Low complexity" evidence="2">
    <location>
        <begin position="51"/>
        <end position="61"/>
    </location>
</feature>
<comment type="caution">
    <text evidence="3">The sequence shown here is derived from an EMBL/GenBank/DDBJ whole genome shotgun (WGS) entry which is preliminary data.</text>
</comment>
<feature type="non-terminal residue" evidence="3">
    <location>
        <position position="205"/>
    </location>
</feature>
<protein>
    <submittedName>
        <fullName evidence="3">Uncharacterized protein</fullName>
    </submittedName>
</protein>
<evidence type="ECO:0000313" key="3">
    <source>
        <dbReference type="EMBL" id="MED6141602.1"/>
    </source>
</evidence>
<gene>
    <name evidence="3" type="ORF">PIB30_105081</name>
</gene>
<feature type="region of interest" description="Disordered" evidence="2">
    <location>
        <begin position="9"/>
        <end position="68"/>
    </location>
</feature>
<dbReference type="Proteomes" id="UP001341840">
    <property type="component" value="Unassembled WGS sequence"/>
</dbReference>
<feature type="coiled-coil region" evidence="1">
    <location>
        <begin position="102"/>
        <end position="146"/>
    </location>
</feature>
<evidence type="ECO:0000256" key="2">
    <source>
        <dbReference type="SAM" id="MobiDB-lite"/>
    </source>
</evidence>
<sequence length="205" mass="23923">MLNTLMVEIPANNRQSPPRVDGCTASDLESKNMRRNGRNHVPSSRRRSPRRLVSPILSPRRAATQIPSPRRIASRIHIPVRHRDHRSAFDIMGIVAGQLGRLDRLENNYARQREVEQELRQEQAWRKETEEKLRRMEAEMRRKEVNTSTPHRSDLLFTTGNPFSEEFMQAEVPKNFKCPEMALYDGSTDPRHHLSNFRSRMYLAG</sequence>
<name>A0ABU6SYX8_9FABA</name>
<reference evidence="3 4" key="1">
    <citation type="journal article" date="2023" name="Plants (Basel)">
        <title>Bridging the Gap: Combining Genomics and Transcriptomics Approaches to Understand Stylosanthes scabra, an Orphan Legume from the Brazilian Caatinga.</title>
        <authorList>
            <person name="Ferreira-Neto J.R.C."/>
            <person name="da Silva M.D."/>
            <person name="Binneck E."/>
            <person name="de Melo N.F."/>
            <person name="da Silva R.H."/>
            <person name="de Melo A.L.T.M."/>
            <person name="Pandolfi V."/>
            <person name="Bustamante F.O."/>
            <person name="Brasileiro-Vidal A.C."/>
            <person name="Benko-Iseppon A.M."/>
        </authorList>
    </citation>
    <scope>NUCLEOTIDE SEQUENCE [LARGE SCALE GENOMIC DNA]</scope>
    <source>
        <tissue evidence="3">Leaves</tissue>
    </source>
</reference>
<accession>A0ABU6SYX8</accession>
<keyword evidence="1" id="KW-0175">Coiled coil</keyword>
<evidence type="ECO:0000313" key="4">
    <source>
        <dbReference type="Proteomes" id="UP001341840"/>
    </source>
</evidence>
<organism evidence="3 4">
    <name type="scientific">Stylosanthes scabra</name>
    <dbReference type="NCBI Taxonomy" id="79078"/>
    <lineage>
        <taxon>Eukaryota</taxon>
        <taxon>Viridiplantae</taxon>
        <taxon>Streptophyta</taxon>
        <taxon>Embryophyta</taxon>
        <taxon>Tracheophyta</taxon>
        <taxon>Spermatophyta</taxon>
        <taxon>Magnoliopsida</taxon>
        <taxon>eudicotyledons</taxon>
        <taxon>Gunneridae</taxon>
        <taxon>Pentapetalae</taxon>
        <taxon>rosids</taxon>
        <taxon>fabids</taxon>
        <taxon>Fabales</taxon>
        <taxon>Fabaceae</taxon>
        <taxon>Papilionoideae</taxon>
        <taxon>50 kb inversion clade</taxon>
        <taxon>dalbergioids sensu lato</taxon>
        <taxon>Dalbergieae</taxon>
        <taxon>Pterocarpus clade</taxon>
        <taxon>Stylosanthes</taxon>
    </lineage>
</organism>
<dbReference type="EMBL" id="JASCZI010064183">
    <property type="protein sequence ID" value="MED6141602.1"/>
    <property type="molecule type" value="Genomic_DNA"/>
</dbReference>
<evidence type="ECO:0000256" key="1">
    <source>
        <dbReference type="SAM" id="Coils"/>
    </source>
</evidence>